<dbReference type="AlphaFoldDB" id="A0A075FY77"/>
<proteinExistence type="predicted"/>
<organism evidence="1">
    <name type="scientific">uncultured marine group II/III euryarchaeote AD1000_73_F05</name>
    <dbReference type="NCBI Taxonomy" id="1457806"/>
    <lineage>
        <taxon>Archaea</taxon>
        <taxon>Methanobacteriati</taxon>
        <taxon>Methanobacteriota</taxon>
        <taxon>environmental samples</taxon>
    </lineage>
</organism>
<sequence>MTLIYSVSPDDELHPLTTDLQARNANPHRSAGTECLVAEHYLRVLIGTD</sequence>
<dbReference type="EMBL" id="KF900470">
    <property type="protein sequence ID" value="AIE96149.1"/>
    <property type="molecule type" value="Genomic_DNA"/>
</dbReference>
<name>A0A075FY77_9EURY</name>
<reference evidence="1" key="1">
    <citation type="journal article" date="2014" name="Genome Biol. Evol.">
        <title>Pangenome evidence for extensive interdomain horizontal transfer affecting lineage core and shell genes in uncultured planktonic thaumarchaeota and euryarchaeota.</title>
        <authorList>
            <person name="Deschamps P."/>
            <person name="Zivanovic Y."/>
            <person name="Moreira D."/>
            <person name="Rodriguez-Valera F."/>
            <person name="Lopez-Garcia P."/>
        </authorList>
    </citation>
    <scope>NUCLEOTIDE SEQUENCE</scope>
</reference>
<protein>
    <submittedName>
        <fullName evidence="1">Uncharacterized protein</fullName>
    </submittedName>
</protein>
<evidence type="ECO:0000313" key="1">
    <source>
        <dbReference type="EMBL" id="AIE96149.1"/>
    </source>
</evidence>
<accession>A0A075FY77</accession>